<sequence length="187" mass="21566">MPIWRVLLCLSAELHDTGEIRAIDATGMDRISASQHYAKRTNYTFRAIKTTVLVDCVTGVILDIICSMKQPHDSQIGWQLLKRNLDKVHVLTADKGCDWWLLRQKFLSEGVRPVIKHREFGWNSVAGNILIDDTTYHQRSNVESTFFALWRKYGETVRSRTWFGRFRELVLKCAVRNIELALDASNA</sequence>
<dbReference type="Pfam" id="PF01609">
    <property type="entry name" value="DDE_Tnp_1"/>
    <property type="match status" value="1"/>
</dbReference>
<dbReference type="EMBL" id="FZNQ01000017">
    <property type="protein sequence ID" value="SNR57785.1"/>
    <property type="molecule type" value="Genomic_DNA"/>
</dbReference>
<reference evidence="2 3" key="1">
    <citation type="submission" date="2017-06" db="EMBL/GenBank/DDBJ databases">
        <authorList>
            <person name="Kim H.J."/>
            <person name="Triplett B.A."/>
        </authorList>
    </citation>
    <scope>NUCLEOTIDE SEQUENCE [LARGE SCALE GENOMIC DNA]</scope>
    <source>
        <strain evidence="2 3">DSM 8800</strain>
    </source>
</reference>
<name>A0A238XFK6_HALVU</name>
<dbReference type="AlphaFoldDB" id="A0A238XFK6"/>
<keyword evidence="3" id="KW-1185">Reference proteome</keyword>
<evidence type="ECO:0000313" key="3">
    <source>
        <dbReference type="Proteomes" id="UP000198397"/>
    </source>
</evidence>
<dbReference type="Proteomes" id="UP000198397">
    <property type="component" value="Unassembled WGS sequence"/>
</dbReference>
<gene>
    <name evidence="2" type="ORF">SAMN06264855_11749</name>
</gene>
<protein>
    <submittedName>
        <fullName evidence="2">Transposase and inactivated derivatives, IS5 family</fullName>
    </submittedName>
</protein>
<dbReference type="GO" id="GO:0006313">
    <property type="term" value="P:DNA transposition"/>
    <property type="evidence" value="ECO:0007669"/>
    <property type="project" value="InterPro"/>
</dbReference>
<evidence type="ECO:0000259" key="1">
    <source>
        <dbReference type="Pfam" id="PF01609"/>
    </source>
</evidence>
<organism evidence="2 3">
    <name type="scientific">Halorubrum vacuolatum</name>
    <name type="common">Natronobacterium vacuolatum</name>
    <dbReference type="NCBI Taxonomy" id="63740"/>
    <lineage>
        <taxon>Archaea</taxon>
        <taxon>Methanobacteriati</taxon>
        <taxon>Methanobacteriota</taxon>
        <taxon>Stenosarchaea group</taxon>
        <taxon>Halobacteria</taxon>
        <taxon>Halobacteriales</taxon>
        <taxon>Haloferacaceae</taxon>
        <taxon>Halorubrum</taxon>
    </lineage>
</organism>
<proteinExistence type="predicted"/>
<evidence type="ECO:0000313" key="2">
    <source>
        <dbReference type="EMBL" id="SNR57785.1"/>
    </source>
</evidence>
<dbReference type="GO" id="GO:0003677">
    <property type="term" value="F:DNA binding"/>
    <property type="evidence" value="ECO:0007669"/>
    <property type="project" value="InterPro"/>
</dbReference>
<accession>A0A238XFK6</accession>
<dbReference type="GO" id="GO:0004803">
    <property type="term" value="F:transposase activity"/>
    <property type="evidence" value="ECO:0007669"/>
    <property type="project" value="InterPro"/>
</dbReference>
<feature type="domain" description="Transposase IS4-like" evidence="1">
    <location>
        <begin position="18"/>
        <end position="178"/>
    </location>
</feature>
<dbReference type="InterPro" id="IPR002559">
    <property type="entry name" value="Transposase_11"/>
</dbReference>